<keyword evidence="3" id="KW-0539">Nucleus</keyword>
<feature type="region of interest" description="Disordered" evidence="4">
    <location>
        <begin position="22"/>
        <end position="55"/>
    </location>
</feature>
<comment type="caution">
    <text evidence="6">The sequence shown here is derived from an EMBL/GenBank/DDBJ whole genome shotgun (WGS) entry which is preliminary data.</text>
</comment>
<dbReference type="SUPFAM" id="SSF161084">
    <property type="entry name" value="MAPEG domain-like"/>
    <property type="match status" value="1"/>
</dbReference>
<dbReference type="InterPro" id="IPR023352">
    <property type="entry name" value="MAPEG-like_dom_sf"/>
</dbReference>
<dbReference type="PANTHER" id="PTHR10250">
    <property type="entry name" value="MICROSOMAL GLUTATHIONE S-TRANSFERASE"/>
    <property type="match status" value="1"/>
</dbReference>
<dbReference type="GO" id="GO:0004364">
    <property type="term" value="F:glutathione transferase activity"/>
    <property type="evidence" value="ECO:0007669"/>
    <property type="project" value="TreeGrafter"/>
</dbReference>
<proteinExistence type="inferred from homology"/>
<dbReference type="OrthoDB" id="410651at2759"/>
<feature type="transmembrane region" description="Helical" evidence="5">
    <location>
        <begin position="140"/>
        <end position="162"/>
    </location>
</feature>
<evidence type="ECO:0000313" key="6">
    <source>
        <dbReference type="EMBL" id="TNN29770.1"/>
    </source>
</evidence>
<protein>
    <submittedName>
        <fullName evidence="6">Leukotriene C4 synthase</fullName>
    </submittedName>
</protein>
<dbReference type="Gene3D" id="1.20.120.550">
    <property type="entry name" value="Membrane associated eicosanoid/glutathione metabolism-like domain"/>
    <property type="match status" value="1"/>
</dbReference>
<organism evidence="6 7">
    <name type="scientific">Liparis tanakae</name>
    <name type="common">Tanaka's snailfish</name>
    <dbReference type="NCBI Taxonomy" id="230148"/>
    <lineage>
        <taxon>Eukaryota</taxon>
        <taxon>Metazoa</taxon>
        <taxon>Chordata</taxon>
        <taxon>Craniata</taxon>
        <taxon>Vertebrata</taxon>
        <taxon>Euteleostomi</taxon>
        <taxon>Actinopterygii</taxon>
        <taxon>Neopterygii</taxon>
        <taxon>Teleostei</taxon>
        <taxon>Neoteleostei</taxon>
        <taxon>Acanthomorphata</taxon>
        <taxon>Eupercaria</taxon>
        <taxon>Perciformes</taxon>
        <taxon>Cottioidei</taxon>
        <taxon>Cottales</taxon>
        <taxon>Liparidae</taxon>
        <taxon>Liparis</taxon>
    </lineage>
</organism>
<evidence type="ECO:0000313" key="7">
    <source>
        <dbReference type="Proteomes" id="UP000314294"/>
    </source>
</evidence>
<dbReference type="GO" id="GO:0004464">
    <property type="term" value="F:leukotriene-C4 synthase activity"/>
    <property type="evidence" value="ECO:0007669"/>
    <property type="project" value="TreeGrafter"/>
</dbReference>
<evidence type="ECO:0000256" key="5">
    <source>
        <dbReference type="SAM" id="Phobius"/>
    </source>
</evidence>
<name>A0A4Z2EMH3_9TELE</name>
<evidence type="ECO:0000256" key="2">
    <source>
        <dbReference type="ARBA" id="ARBA00010459"/>
    </source>
</evidence>
<dbReference type="GO" id="GO:0031965">
    <property type="term" value="C:nuclear membrane"/>
    <property type="evidence" value="ECO:0007669"/>
    <property type="project" value="UniProtKB-SubCell"/>
</dbReference>
<dbReference type="Proteomes" id="UP000314294">
    <property type="component" value="Unassembled WGS sequence"/>
</dbReference>
<evidence type="ECO:0000256" key="1">
    <source>
        <dbReference type="ARBA" id="ARBA00004232"/>
    </source>
</evidence>
<comment type="subcellular location">
    <subcellularLocation>
        <location evidence="1">Nucleus membrane</location>
        <topology evidence="1">Multi-pass membrane protein</topology>
    </subcellularLocation>
</comment>
<dbReference type="GO" id="GO:0005783">
    <property type="term" value="C:endoplasmic reticulum"/>
    <property type="evidence" value="ECO:0007669"/>
    <property type="project" value="TreeGrafter"/>
</dbReference>
<keyword evidence="7" id="KW-1185">Reference proteome</keyword>
<evidence type="ECO:0000256" key="3">
    <source>
        <dbReference type="ARBA" id="ARBA00023242"/>
    </source>
</evidence>
<evidence type="ECO:0000256" key="4">
    <source>
        <dbReference type="SAM" id="MobiDB-lite"/>
    </source>
</evidence>
<comment type="similarity">
    <text evidence="2">Belongs to the MAPEG family.</text>
</comment>
<dbReference type="GO" id="GO:0019370">
    <property type="term" value="P:leukotriene biosynthetic process"/>
    <property type="evidence" value="ECO:0007669"/>
    <property type="project" value="TreeGrafter"/>
</dbReference>
<dbReference type="AlphaFoldDB" id="A0A4Z2EMH3"/>
<gene>
    <name evidence="6" type="primary">Ltc4s</name>
    <name evidence="6" type="ORF">EYF80_060081</name>
</gene>
<keyword evidence="5" id="KW-1133">Transmembrane helix</keyword>
<keyword evidence="5" id="KW-0812">Transmembrane</keyword>
<dbReference type="PANTHER" id="PTHR10250:SF4">
    <property type="entry name" value="LEUKOTRIENE C4 SYNTHASE"/>
    <property type="match status" value="1"/>
</dbReference>
<feature type="compositionally biased region" description="Gly residues" evidence="4">
    <location>
        <begin position="23"/>
        <end position="35"/>
    </location>
</feature>
<feature type="transmembrane region" description="Helical" evidence="5">
    <location>
        <begin position="83"/>
        <end position="103"/>
    </location>
</feature>
<dbReference type="InterPro" id="IPR050997">
    <property type="entry name" value="MAPEG"/>
</dbReference>
<keyword evidence="5" id="KW-0472">Membrane</keyword>
<accession>A0A4Z2EMH3</accession>
<reference evidence="6 7" key="1">
    <citation type="submission" date="2019-03" db="EMBL/GenBank/DDBJ databases">
        <title>First draft genome of Liparis tanakae, snailfish: a comprehensive survey of snailfish specific genes.</title>
        <authorList>
            <person name="Kim W."/>
            <person name="Song I."/>
            <person name="Jeong J.-H."/>
            <person name="Kim D."/>
            <person name="Kim S."/>
            <person name="Ryu S."/>
            <person name="Song J.Y."/>
            <person name="Lee S.K."/>
        </authorList>
    </citation>
    <scope>NUCLEOTIDE SEQUENCE [LARGE SCALE GENOMIC DNA]</scope>
    <source>
        <tissue evidence="6">Muscle</tissue>
    </source>
</reference>
<sequence>MQMLTAGWTELMTVSRVQSELCRGGGGGGGGGGGTSKTSTADDDDEDCDQDEDKEDVKPDLRIVFHKGQASSQSAVEMCGEEAVVVVAVVTVLGVLQQAYFSLQVIHARRKYSVSPPATAGPPEFERIFRAQSVSELAPLYFSAQVLWVLIGFSVLGVFLSLSRVYLKLDLLLELGSALDLV</sequence>
<dbReference type="EMBL" id="SRLO01005230">
    <property type="protein sequence ID" value="TNN29770.1"/>
    <property type="molecule type" value="Genomic_DNA"/>
</dbReference>
<dbReference type="GO" id="GO:0004602">
    <property type="term" value="F:glutathione peroxidase activity"/>
    <property type="evidence" value="ECO:0007669"/>
    <property type="project" value="TreeGrafter"/>
</dbReference>
<feature type="compositionally biased region" description="Acidic residues" evidence="4">
    <location>
        <begin position="41"/>
        <end position="54"/>
    </location>
</feature>